<keyword evidence="8" id="KW-1185">Reference proteome</keyword>
<dbReference type="Proteomes" id="UP000182200">
    <property type="component" value="Unassembled WGS sequence"/>
</dbReference>
<dbReference type="Pfam" id="PF03938">
    <property type="entry name" value="OmpH"/>
    <property type="match status" value="1"/>
</dbReference>
<protein>
    <submittedName>
        <fullName evidence="6">Outer membrane protein</fullName>
    </submittedName>
</protein>
<keyword evidence="3" id="KW-0175">Coiled coil</keyword>
<dbReference type="PANTHER" id="PTHR35089:SF1">
    <property type="entry name" value="CHAPERONE PROTEIN SKP"/>
    <property type="match status" value="1"/>
</dbReference>
<dbReference type="OrthoDB" id="9788552at2"/>
<accession>A0A0P1MHM5</accession>
<keyword evidence="2 4" id="KW-0732">Signal</keyword>
<accession>A0A0P1LL73</accession>
<proteinExistence type="inferred from homology"/>
<dbReference type="RefSeq" id="WP_047134687.1">
    <property type="nucleotide sequence ID" value="NZ_CZVI01000030.1"/>
</dbReference>
<accession>A0A0P1LXA2</accession>
<dbReference type="AlphaFoldDB" id="A0A0N7MTD0"/>
<organism evidence="6 7">
    <name type="scientific">Candidatus Kryptonium thompsonii</name>
    <dbReference type="NCBI Taxonomy" id="1633631"/>
    <lineage>
        <taxon>Bacteria</taxon>
        <taxon>Pseudomonadati</taxon>
        <taxon>Candidatus Kryptoniota</taxon>
        <taxon>Candidatus Kryptonium</taxon>
    </lineage>
</organism>
<evidence type="ECO:0000256" key="1">
    <source>
        <dbReference type="ARBA" id="ARBA00009091"/>
    </source>
</evidence>
<dbReference type="InterPro" id="IPR024930">
    <property type="entry name" value="Skp_dom_sf"/>
</dbReference>
<accession>A0A0N7MTD0</accession>
<dbReference type="GO" id="GO:0050821">
    <property type="term" value="P:protein stabilization"/>
    <property type="evidence" value="ECO:0007669"/>
    <property type="project" value="TreeGrafter"/>
</dbReference>
<evidence type="ECO:0000256" key="3">
    <source>
        <dbReference type="SAM" id="Coils"/>
    </source>
</evidence>
<sequence>MKKNILLLLFTLLFVTSLYSQQAAIRIGYVDSQVILQQLPEAQKIQKELDNLLQKYQSEYDQMVKTYQSKIEEYQKKEAMLNPQAKEQMQREIAELEQKIFEYRNQKLGPQGEFEQEREKRLKPLRDKIIDAIQDVAQEEKLNFVFDKAGDVILLYADKQFDITFKVLDKLTRGAKSK</sequence>
<feature type="signal peptide" evidence="4">
    <location>
        <begin position="1"/>
        <end position="23"/>
    </location>
</feature>
<feature type="coiled-coil region" evidence="3">
    <location>
        <begin position="39"/>
        <end position="106"/>
    </location>
</feature>
<feature type="chain" id="PRO_5015043372" evidence="4">
    <location>
        <begin position="24"/>
        <end position="178"/>
    </location>
</feature>
<dbReference type="STRING" id="1633631.GCA_001442925_00181"/>
<accession>A0A0N7MTC2</accession>
<dbReference type="EMBL" id="FAOP01000001">
    <property type="protein sequence ID" value="CUU01081.1"/>
    <property type="molecule type" value="Genomic_DNA"/>
</dbReference>
<dbReference type="GO" id="GO:0005829">
    <property type="term" value="C:cytosol"/>
    <property type="evidence" value="ECO:0007669"/>
    <property type="project" value="TreeGrafter"/>
</dbReference>
<evidence type="ECO:0000313" key="7">
    <source>
        <dbReference type="Proteomes" id="UP000182011"/>
    </source>
</evidence>
<accession>A0A0S4MQQ5</accession>
<dbReference type="Gene3D" id="3.30.910.20">
    <property type="entry name" value="Skp domain"/>
    <property type="match status" value="1"/>
</dbReference>
<accession>A0A0P1NWJ4</accession>
<reference evidence="6 7" key="2">
    <citation type="submission" date="2015-11" db="EMBL/GenBank/DDBJ databases">
        <authorList>
            <person name="Zhang Y."/>
            <person name="Guo Z."/>
        </authorList>
    </citation>
    <scope>NUCLEOTIDE SEQUENCE [LARGE SCALE GENOMIC DNA]</scope>
    <source>
        <strain evidence="6">JGI-4</strain>
    </source>
</reference>
<accession>A0A0P1MEQ8</accession>
<dbReference type="InterPro" id="IPR005632">
    <property type="entry name" value="Chaperone_Skp"/>
</dbReference>
<evidence type="ECO:0000313" key="5">
    <source>
        <dbReference type="EMBL" id="CUS92722.1"/>
    </source>
</evidence>
<dbReference type="Proteomes" id="UP000182011">
    <property type="component" value="Unassembled WGS sequence"/>
</dbReference>
<gene>
    <name evidence="6" type="ORF">JGI4_00181</name>
    <name evidence="5" type="ORF">JGI8_01721</name>
</gene>
<dbReference type="SMART" id="SM00935">
    <property type="entry name" value="OmpH"/>
    <property type="match status" value="1"/>
</dbReference>
<name>A0A0N7MTD0_9BACT</name>
<accession>A0A0P1LEG4</accession>
<evidence type="ECO:0000256" key="4">
    <source>
        <dbReference type="SAM" id="SignalP"/>
    </source>
</evidence>
<reference evidence="5 8" key="1">
    <citation type="submission" date="2015-11" db="EMBL/GenBank/DDBJ databases">
        <authorList>
            <person name="Varghese N."/>
        </authorList>
    </citation>
    <scope>NUCLEOTIDE SEQUENCE [LARGE SCALE GENOMIC DNA]</scope>
    <source>
        <strain evidence="5 8">JGI-8</strain>
    </source>
</reference>
<evidence type="ECO:0000313" key="8">
    <source>
        <dbReference type="Proteomes" id="UP000182200"/>
    </source>
</evidence>
<evidence type="ECO:0000256" key="2">
    <source>
        <dbReference type="ARBA" id="ARBA00022729"/>
    </source>
</evidence>
<dbReference type="PANTHER" id="PTHR35089">
    <property type="entry name" value="CHAPERONE PROTEIN SKP"/>
    <property type="match status" value="1"/>
</dbReference>
<dbReference type="SUPFAM" id="SSF111384">
    <property type="entry name" value="OmpH-like"/>
    <property type="match status" value="1"/>
</dbReference>
<evidence type="ECO:0000313" key="6">
    <source>
        <dbReference type="EMBL" id="CUU01081.1"/>
    </source>
</evidence>
<dbReference type="GO" id="GO:0051082">
    <property type="term" value="F:unfolded protein binding"/>
    <property type="evidence" value="ECO:0007669"/>
    <property type="project" value="InterPro"/>
</dbReference>
<comment type="similarity">
    <text evidence="1">Belongs to the Skp family.</text>
</comment>
<dbReference type="EMBL" id="CZVI01000030">
    <property type="protein sequence ID" value="CUS92722.1"/>
    <property type="molecule type" value="Genomic_DNA"/>
</dbReference>
<accession>A0A0P1MQ04</accession>